<comment type="caution">
    <text evidence="2">The sequence shown here is derived from an EMBL/GenBank/DDBJ whole genome shotgun (WGS) entry which is preliminary data.</text>
</comment>
<keyword evidence="3" id="KW-1185">Reference proteome</keyword>
<evidence type="ECO:0000313" key="1">
    <source>
        <dbReference type="EMBL" id="ORY91796.1"/>
    </source>
</evidence>
<accession>A0A1Y2G349</accession>
<reference evidence="2 3" key="1">
    <citation type="submission" date="2016-07" db="EMBL/GenBank/DDBJ databases">
        <title>Pervasive Adenine N6-methylation of Active Genes in Fungi.</title>
        <authorList>
            <consortium name="DOE Joint Genome Institute"/>
            <person name="Mondo S.J."/>
            <person name="Dannebaum R.O."/>
            <person name="Kuo R.C."/>
            <person name="Labutti K."/>
            <person name="Haridas S."/>
            <person name="Kuo A."/>
            <person name="Salamov A."/>
            <person name="Ahrendt S.R."/>
            <person name="Lipzen A."/>
            <person name="Sullivan W."/>
            <person name="Andreopoulos W.B."/>
            <person name="Clum A."/>
            <person name="Lindquist E."/>
            <person name="Daum C."/>
            <person name="Ramamoorthy G.K."/>
            <person name="Gryganskyi A."/>
            <person name="Culley D."/>
            <person name="Magnuson J.K."/>
            <person name="James T.Y."/>
            <person name="O'Malley M.A."/>
            <person name="Stajich J.E."/>
            <person name="Spatafora J.W."/>
            <person name="Visel A."/>
            <person name="Grigoriev I.V."/>
        </authorList>
    </citation>
    <scope>NUCLEOTIDE SEQUENCE [LARGE SCALE GENOMIC DNA]</scope>
    <source>
        <strain evidence="2 3">62-1032</strain>
    </source>
</reference>
<dbReference type="OrthoDB" id="2537420at2759"/>
<dbReference type="STRING" id="106004.A0A1Y2G349"/>
<evidence type="ECO:0000313" key="3">
    <source>
        <dbReference type="Proteomes" id="UP000193467"/>
    </source>
</evidence>
<gene>
    <name evidence="1" type="ORF">BCR35DRAFT_299143</name>
    <name evidence="2" type="ORF">BCR35DRAFT_299147</name>
</gene>
<name>A0A1Y2G349_9BASI</name>
<protein>
    <submittedName>
        <fullName evidence="2">Uncharacterized protein</fullName>
    </submittedName>
</protein>
<dbReference type="AlphaFoldDB" id="A0A1Y2G349"/>
<proteinExistence type="predicted"/>
<dbReference type="EMBL" id="MCGR01000002">
    <property type="protein sequence ID" value="ORY91796.1"/>
    <property type="molecule type" value="Genomic_DNA"/>
</dbReference>
<organism evidence="2 3">
    <name type="scientific">Leucosporidium creatinivorum</name>
    <dbReference type="NCBI Taxonomy" id="106004"/>
    <lineage>
        <taxon>Eukaryota</taxon>
        <taxon>Fungi</taxon>
        <taxon>Dikarya</taxon>
        <taxon>Basidiomycota</taxon>
        <taxon>Pucciniomycotina</taxon>
        <taxon>Microbotryomycetes</taxon>
        <taxon>Leucosporidiales</taxon>
        <taxon>Leucosporidium</taxon>
    </lineage>
</organism>
<dbReference type="InParanoid" id="A0A1Y2G349"/>
<sequence length="102" mass="11126">MKILESLLDYTPKPDTPRPLLVVVTGDAKSSEYNPTGFLGPVRRALDRGWDVEIMSFASGTSSSWTVEEKRASKEEEGGAGVGTRGKLRIVDLEKFAAELVL</sequence>
<dbReference type="Proteomes" id="UP000193467">
    <property type="component" value="Unassembled WGS sequence"/>
</dbReference>
<dbReference type="EMBL" id="MCGR01000002">
    <property type="protein sequence ID" value="ORY91798.1"/>
    <property type="molecule type" value="Genomic_DNA"/>
</dbReference>
<evidence type="ECO:0000313" key="2">
    <source>
        <dbReference type="EMBL" id="ORY91798.1"/>
    </source>
</evidence>